<protein>
    <submittedName>
        <fullName evidence="1">Protein tyrosine phosphatase</fullName>
    </submittedName>
</protein>
<accession>A0A4Q5LID1</accession>
<evidence type="ECO:0000313" key="2">
    <source>
        <dbReference type="Proteomes" id="UP000293331"/>
    </source>
</evidence>
<dbReference type="InterPro" id="IPR036196">
    <property type="entry name" value="Ptyr_pPase_sf"/>
</dbReference>
<dbReference type="RefSeq" id="WP_129877624.1">
    <property type="nucleotide sequence ID" value="NZ_SEWG01000006.1"/>
</dbReference>
<proteinExistence type="predicted"/>
<dbReference type="EMBL" id="SEWG01000006">
    <property type="protein sequence ID" value="RYU87930.1"/>
    <property type="molecule type" value="Genomic_DNA"/>
</dbReference>
<evidence type="ECO:0000313" key="1">
    <source>
        <dbReference type="EMBL" id="RYU87930.1"/>
    </source>
</evidence>
<dbReference type="SUPFAM" id="SSF52788">
    <property type="entry name" value="Phosphotyrosine protein phosphatases I"/>
    <property type="match status" value="1"/>
</dbReference>
<dbReference type="Gene3D" id="3.40.50.2300">
    <property type="match status" value="1"/>
</dbReference>
<dbReference type="PIRSF" id="PIRSF029416">
    <property type="entry name" value="UCP029416_PTP"/>
    <property type="match status" value="1"/>
</dbReference>
<dbReference type="AlphaFoldDB" id="A0A4Q5LID1"/>
<organism evidence="1 2">
    <name type="scientific">Mucilaginibacter terrigena</name>
    <dbReference type="NCBI Taxonomy" id="2492395"/>
    <lineage>
        <taxon>Bacteria</taxon>
        <taxon>Pseudomonadati</taxon>
        <taxon>Bacteroidota</taxon>
        <taxon>Sphingobacteriia</taxon>
        <taxon>Sphingobacteriales</taxon>
        <taxon>Sphingobacteriaceae</taxon>
        <taxon>Mucilaginibacter</taxon>
    </lineage>
</organism>
<comment type="caution">
    <text evidence="1">The sequence shown here is derived from an EMBL/GenBank/DDBJ whole genome shotgun (WGS) entry which is preliminary data.</text>
</comment>
<dbReference type="Proteomes" id="UP000293331">
    <property type="component" value="Unassembled WGS sequence"/>
</dbReference>
<dbReference type="InterPro" id="IPR016919">
    <property type="entry name" value="UCP029416_PTP"/>
</dbReference>
<keyword evidence="2" id="KW-1185">Reference proteome</keyword>
<sequence length="104" mass="12228">MPNLLFICSKNQWRSPTAEVLFKGHSFHYARSAGTGDKARIKLNQKLIDWADVVFVMEYKHRDIIKQKFDARHKQLVVLNIPDDYRFNDPELVEILKSALAEWL</sequence>
<name>A0A4Q5LID1_9SPHI</name>
<gene>
    <name evidence="1" type="ORF">EWM62_15675</name>
</gene>
<reference evidence="1 2" key="1">
    <citation type="submission" date="2019-02" db="EMBL/GenBank/DDBJ databases">
        <title>Bacterial novel species Mucilaginibacter sp. 17JY9-4 isolated from soil.</title>
        <authorList>
            <person name="Jung H.-Y."/>
        </authorList>
    </citation>
    <scope>NUCLEOTIDE SEQUENCE [LARGE SCALE GENOMIC DNA]</scope>
    <source>
        <strain evidence="1 2">17JY9-4</strain>
    </source>
</reference>
<dbReference type="OrthoDB" id="7210484at2"/>